<dbReference type="RefSeq" id="WP_272860186.1">
    <property type="nucleotide sequence ID" value="NZ_CP067134.1"/>
</dbReference>
<dbReference type="PANTHER" id="PTHR46769:SF2">
    <property type="entry name" value="FIBROCYSTIN-L ISOFORM 2 PRECURSOR-RELATED"/>
    <property type="match status" value="1"/>
</dbReference>
<dbReference type="PANTHER" id="PTHR46769">
    <property type="entry name" value="POLYCYSTIC KIDNEY AND HEPATIC DISEASE 1 (AUTOSOMAL RECESSIVE)-LIKE 1"/>
    <property type="match status" value="1"/>
</dbReference>
<feature type="domain" description="PA14" evidence="7">
    <location>
        <begin position="13"/>
        <end position="174"/>
    </location>
</feature>
<dbReference type="Pfam" id="PF07691">
    <property type="entry name" value="PA14"/>
    <property type="match status" value="1"/>
</dbReference>
<evidence type="ECO:0000256" key="4">
    <source>
        <dbReference type="ARBA" id="ARBA00023180"/>
    </source>
</evidence>
<keyword evidence="2" id="KW-0732">Signal</keyword>
<evidence type="ECO:0000256" key="2">
    <source>
        <dbReference type="ARBA" id="ARBA00022729"/>
    </source>
</evidence>
<dbReference type="Gene3D" id="2.60.40.2810">
    <property type="match status" value="4"/>
</dbReference>
<protein>
    <submittedName>
        <fullName evidence="8">Tandem-95 repeat protein</fullName>
    </submittedName>
</protein>
<dbReference type="Pfam" id="PF24606">
    <property type="entry name" value="CEMIP_beta-hel"/>
    <property type="match status" value="1"/>
</dbReference>
<proteinExistence type="predicted"/>
<dbReference type="PROSITE" id="PS51820">
    <property type="entry name" value="PA14"/>
    <property type="match status" value="1"/>
</dbReference>
<evidence type="ECO:0000259" key="6">
    <source>
        <dbReference type="PROSITE" id="PS51484"/>
    </source>
</evidence>
<keyword evidence="9" id="KW-1185">Reference proteome</keyword>
<dbReference type="SMART" id="SM01225">
    <property type="entry name" value="G8"/>
    <property type="match status" value="1"/>
</dbReference>
<evidence type="ECO:0000313" key="9">
    <source>
        <dbReference type="Proteomes" id="UP001218412"/>
    </source>
</evidence>
<dbReference type="InterPro" id="IPR055401">
    <property type="entry name" value="CEMIP_beta-hel_dom"/>
</dbReference>
<dbReference type="InterPro" id="IPR019316">
    <property type="entry name" value="G8_domain"/>
</dbReference>
<feature type="compositionally biased region" description="Gly residues" evidence="5">
    <location>
        <begin position="491"/>
        <end position="507"/>
    </location>
</feature>
<dbReference type="SUPFAM" id="SSF56988">
    <property type="entry name" value="Anthrax protective antigen"/>
    <property type="match status" value="1"/>
</dbReference>
<organism evidence="8 9">
    <name type="scientific">Paracoccus stylophorae</name>
    <dbReference type="NCBI Taxonomy" id="659350"/>
    <lineage>
        <taxon>Bacteria</taxon>
        <taxon>Pseudomonadati</taxon>
        <taxon>Pseudomonadota</taxon>
        <taxon>Alphaproteobacteria</taxon>
        <taxon>Rhodobacterales</taxon>
        <taxon>Paracoccaceae</taxon>
        <taxon>Paracoccus</taxon>
    </lineage>
</organism>
<evidence type="ECO:0000313" key="8">
    <source>
        <dbReference type="EMBL" id="WCR12089.1"/>
    </source>
</evidence>
<reference evidence="8 9" key="1">
    <citation type="submission" date="2021-01" db="EMBL/GenBank/DDBJ databases">
        <title>Biogeographic distribution of Paracoccus.</title>
        <authorList>
            <person name="Hollensteiner J."/>
            <person name="Leineberger J."/>
            <person name="Brinkhoff T."/>
            <person name="Daniel R."/>
        </authorList>
    </citation>
    <scope>NUCLEOTIDE SEQUENCE [LARGE SCALE GENOMIC DNA]</scope>
    <source>
        <strain evidence="8 9">LMG25392</strain>
    </source>
</reference>
<dbReference type="InterPro" id="IPR052387">
    <property type="entry name" value="Fibrocystin"/>
</dbReference>
<sequence length="1377" mass="147702">MTTSNTGGAGASHYETGLLGEFFKGGSFRSLFDALDRMQGRADAVFVSDGIDYEQMGGTLRDFLGADADTLSDADAAEVEDQFALRLSGEVYLEAGSHRFYAMTDDGFRLTIDGQVVTEYEGARASDVSQGTIRIAESGWYSINVDYFEAWGHSELRVGHSVNGGPLGYIDEGALRHSVGTDVEEPSNAAPQANDDGGLTVAAGQVLTIRIADLLANDSDADGDALSLVRLTDVTNGTAEIVGDEIRFAAGAEGSGGFRYAVSDGQGGRDSANVSIAVTDAGDPPTEPAPNAAPRARNDQRTMEQGGTLRIDALANDSDPDGDTLTISRLGRAEHGSVRLNDDGTVTYVPDAGFSGQDSFVYTASDGNGGRNSARVTIDVNGGNMSPEAVDDGGFSAIEGQALIIPIADLLANDSDPDGGSLSIERLTNVQNGTAQIVGDQIRFTGDDDGAASFDYVLSDGQGGTARATVSLEVTEAEDDGDDDQEPGPGPDTGGSDGEGGDGGHGHGSFEPIDPPQTPAEIARFVETVMNMPEAEMSGPPEAMAGHMAALNLVDRGESTHVAVSHGDWNDASTWHNGEIPGEGARVLIPEGISVGYSAENDASIFTVRVDGELHFATDQDSRLLVDTLVVSPTGRLEIGTADHPVEAGTNVDIVFADNGDINVGWDQALLSRGMIAFGEVDIAGQEKSSHLKVQVDAMAGDTALTLAEEPSGWQVGDKLVLTGTYQQGFYWNNDTRAMDFAESQDEEVTITAIDGNTVTLNRPLIFDHDTPRDDLKAYVANMTRNVTFSSEGGDDLPVHQRGHVMFMHNDDVDVRYAGFDDLGRTDKAEFAGPPSAFGGVGNLSPDTNLEARYPFHIHEAGLDDIENPAIAIGNVVDGSPGWGFVQHSSNANLTNNVAFDAWGAAFVAEDGNETGTWLRNIAIKSQGWSYGDWAVKESPIDGNSARTGDGFWFGGRLVEAAENVAANTTNGFVWLQRGDRDNIDPATTHRPEIGYGQDELRPDKHPIQGFRDNEAFGTNTGLIVVKASPDQGHDVRSVFDGFLNWETREGAAVSYTSHYTFLDFDLVGQRPESGLGWDYAYHGVTLGTNAIDMVFNGIRIEGFDHAFNLADNIDVETRRAGDFHNTVIDGDFRNIRNEDIRQEFDGQLQLLQGSDLTEGRMQFRLTADRIISDADHMFFNGIKTDSIGEIERSFVLEEQGLWGWDKEHYLNTNGFWRLPDGTPVALVEDFVADRATGELTKQMLVFELDYSDRGLESRYPFNGVVDLGGPAVTARDDSATTMMNTDIRIDLTANDSDPDGGRVVVNGLVNPVHGDVFMQDDGTVLYRPNEGFTGVDRFSYWAADEEGNFSRADAVVTVEPGNDLLHQAMQSDMFDL</sequence>
<gene>
    <name evidence="8" type="ORF">JHW45_07040</name>
</gene>
<dbReference type="PROSITE" id="PS51484">
    <property type="entry name" value="G8"/>
    <property type="match status" value="1"/>
</dbReference>
<accession>A0ABY7SYI7</accession>
<evidence type="ECO:0000256" key="3">
    <source>
        <dbReference type="ARBA" id="ARBA00022737"/>
    </source>
</evidence>
<feature type="compositionally biased region" description="Acidic residues" evidence="5">
    <location>
        <begin position="475"/>
        <end position="486"/>
    </location>
</feature>
<dbReference type="Proteomes" id="UP001218412">
    <property type="component" value="Chromosome"/>
</dbReference>
<keyword evidence="3" id="KW-0677">Repeat</keyword>
<comment type="subcellular location">
    <subcellularLocation>
        <location evidence="1">Cell envelope</location>
    </subcellularLocation>
</comment>
<feature type="region of interest" description="Disordered" evidence="5">
    <location>
        <begin position="475"/>
        <end position="517"/>
    </location>
</feature>
<evidence type="ECO:0000256" key="5">
    <source>
        <dbReference type="SAM" id="MobiDB-lite"/>
    </source>
</evidence>
<dbReference type="Pfam" id="PF10162">
    <property type="entry name" value="G8"/>
    <property type="match status" value="1"/>
</dbReference>
<dbReference type="InterPro" id="IPR037524">
    <property type="entry name" value="PA14/GLEYA"/>
</dbReference>
<evidence type="ECO:0000259" key="7">
    <source>
        <dbReference type="PROSITE" id="PS51820"/>
    </source>
</evidence>
<dbReference type="Pfam" id="PF17963">
    <property type="entry name" value="Big_9"/>
    <property type="match status" value="4"/>
</dbReference>
<dbReference type="NCBIfam" id="NF012211">
    <property type="entry name" value="tand_rpt_95"/>
    <property type="match status" value="4"/>
</dbReference>
<evidence type="ECO:0000256" key="1">
    <source>
        <dbReference type="ARBA" id="ARBA00004196"/>
    </source>
</evidence>
<feature type="region of interest" description="Disordered" evidence="5">
    <location>
        <begin position="280"/>
        <end position="303"/>
    </location>
</feature>
<name>A0ABY7SYI7_9RHOB</name>
<dbReference type="InterPro" id="IPR011658">
    <property type="entry name" value="PA14_dom"/>
</dbReference>
<dbReference type="EMBL" id="CP067134">
    <property type="protein sequence ID" value="WCR12089.1"/>
    <property type="molecule type" value="Genomic_DNA"/>
</dbReference>
<keyword evidence="4" id="KW-0325">Glycoprotein</keyword>
<feature type="domain" description="G8" evidence="6">
    <location>
        <begin position="573"/>
        <end position="698"/>
    </location>
</feature>